<evidence type="ECO:0000256" key="5">
    <source>
        <dbReference type="ARBA" id="ARBA00023136"/>
    </source>
</evidence>
<keyword evidence="3 6" id="KW-0812">Transmembrane</keyword>
<feature type="transmembrane region" description="Helical" evidence="6">
    <location>
        <begin position="232"/>
        <end position="256"/>
    </location>
</feature>
<protein>
    <submittedName>
        <fullName evidence="7">L-tartrate/succinate antiporter</fullName>
    </submittedName>
</protein>
<keyword evidence="4 6" id="KW-1133">Transmembrane helix</keyword>
<gene>
    <name evidence="7" type="primary">ttdT_2</name>
    <name evidence="7" type="ORF">MGLY_33100</name>
</gene>
<feature type="transmembrane region" description="Helical" evidence="6">
    <location>
        <begin position="138"/>
        <end position="158"/>
    </location>
</feature>
<feature type="transmembrane region" description="Helical" evidence="6">
    <location>
        <begin position="164"/>
        <end position="181"/>
    </location>
</feature>
<evidence type="ECO:0000256" key="6">
    <source>
        <dbReference type="SAM" id="Phobius"/>
    </source>
</evidence>
<feature type="transmembrane region" description="Helical" evidence="6">
    <location>
        <begin position="74"/>
        <end position="91"/>
    </location>
</feature>
<feature type="transmembrane region" description="Helical" evidence="6">
    <location>
        <begin position="286"/>
        <end position="306"/>
    </location>
</feature>
<dbReference type="PANTHER" id="PTHR10283">
    <property type="entry name" value="SOLUTE CARRIER FAMILY 13 MEMBER"/>
    <property type="match status" value="1"/>
</dbReference>
<reference evidence="7 8" key="1">
    <citation type="submission" date="2019-11" db="EMBL/GenBank/DDBJ databases">
        <title>Genome sequence of Moorella glycerini DSM11254.</title>
        <authorList>
            <person name="Poehlein A."/>
            <person name="Boeer T."/>
            <person name="Daniel R."/>
        </authorList>
    </citation>
    <scope>NUCLEOTIDE SEQUENCE [LARGE SCALE GENOMIC DNA]</scope>
    <source>
        <strain evidence="7 8">DSM 11254</strain>
    </source>
</reference>
<name>A0A6I5ZWP7_9FIRM</name>
<dbReference type="InterPro" id="IPR001898">
    <property type="entry name" value="SLC13A/DASS"/>
</dbReference>
<dbReference type="EMBL" id="CP046244">
    <property type="protein sequence ID" value="QGP93887.1"/>
    <property type="molecule type" value="Genomic_DNA"/>
</dbReference>
<sequence length="491" mass="53844">MTMSEKIGPKNLLPERQKSPLEKWLTYLGLPLAVIVFTLFYTMPTPVGVTMQGKAAAAVFSLALVLWVSEAIPVYVTALVAIFLLAVTGAWDENSILGVFGYDVIWLMVAAFIITSGKEKTGLAKRFALFMITRFGKTAKMALLVMIVTNFIITFVVPSTTARAAIMLPLAVVLAEAYGAIPGRSNFGRLLMIQELQANNISTSGILTATAPQIMAVGLIKDLAGINVSWGQWLLASMPIAFITLISSYFIDLLLYPPEVSTPRGQRIEEMGAELKNMGHLNKEEWKALGIFVLTVFLWATGPYHIKMFGFNISLVMVAILAATLMYLTGLLSWKETKIPWDLMIFSCGAYAAGMAIEKSNIAAWALDRIFGVANLSQQPFILVFAAVLFIASFSHIIFTSKTVRTVILIPAIIQLAKVTGYSPLALALPAAFTIADSITLPPNCKPNLIFYSTGQFTVTNQLFYGIIVLLVKWAFMCLAALTWFRWIGLY</sequence>
<keyword evidence="8" id="KW-1185">Reference proteome</keyword>
<comment type="subcellular location">
    <subcellularLocation>
        <location evidence="1">Membrane</location>
        <topology evidence="1">Multi-pass membrane protein</topology>
    </subcellularLocation>
</comment>
<feature type="transmembrane region" description="Helical" evidence="6">
    <location>
        <begin position="339"/>
        <end position="357"/>
    </location>
</feature>
<dbReference type="Proteomes" id="UP000425916">
    <property type="component" value="Chromosome"/>
</dbReference>
<evidence type="ECO:0000256" key="4">
    <source>
        <dbReference type="ARBA" id="ARBA00022989"/>
    </source>
</evidence>
<proteinExistence type="inferred from homology"/>
<evidence type="ECO:0000313" key="7">
    <source>
        <dbReference type="EMBL" id="QGP93887.1"/>
    </source>
</evidence>
<keyword evidence="5 6" id="KW-0472">Membrane</keyword>
<dbReference type="Pfam" id="PF00939">
    <property type="entry name" value="Na_sulph_symp"/>
    <property type="match status" value="1"/>
</dbReference>
<dbReference type="GO" id="GO:0022857">
    <property type="term" value="F:transmembrane transporter activity"/>
    <property type="evidence" value="ECO:0007669"/>
    <property type="project" value="InterPro"/>
</dbReference>
<organism evidence="7 8">
    <name type="scientific">Neomoorella glycerini</name>
    <dbReference type="NCBI Taxonomy" id="55779"/>
    <lineage>
        <taxon>Bacteria</taxon>
        <taxon>Bacillati</taxon>
        <taxon>Bacillota</taxon>
        <taxon>Clostridia</taxon>
        <taxon>Neomoorellales</taxon>
        <taxon>Neomoorellaceae</taxon>
        <taxon>Neomoorella</taxon>
    </lineage>
</organism>
<accession>A0A6I5ZWP7</accession>
<evidence type="ECO:0000256" key="3">
    <source>
        <dbReference type="ARBA" id="ARBA00022692"/>
    </source>
</evidence>
<dbReference type="PIRSF" id="PIRSF002457">
    <property type="entry name" value="DASS"/>
    <property type="match status" value="1"/>
</dbReference>
<dbReference type="AlphaFoldDB" id="A0A6I5ZWP7"/>
<dbReference type="InterPro" id="IPR030676">
    <property type="entry name" value="CitT-rel"/>
</dbReference>
<feature type="transmembrane region" description="Helical" evidence="6">
    <location>
        <begin position="312"/>
        <end position="332"/>
    </location>
</feature>
<feature type="transmembrane region" description="Helical" evidence="6">
    <location>
        <begin position="24"/>
        <end position="43"/>
    </location>
</feature>
<feature type="transmembrane region" description="Helical" evidence="6">
    <location>
        <begin position="97"/>
        <end position="117"/>
    </location>
</feature>
<dbReference type="GO" id="GO:0005886">
    <property type="term" value="C:plasma membrane"/>
    <property type="evidence" value="ECO:0007669"/>
    <property type="project" value="TreeGrafter"/>
</dbReference>
<comment type="similarity">
    <text evidence="2">Belongs to the SLC13A/DASS transporter (TC 2.A.47) family. DIT1 subfamily.</text>
</comment>
<feature type="transmembrane region" description="Helical" evidence="6">
    <location>
        <begin position="377"/>
        <end position="399"/>
    </location>
</feature>
<dbReference type="NCBIfam" id="TIGR00785">
    <property type="entry name" value="dass"/>
    <property type="match status" value="1"/>
</dbReference>
<feature type="transmembrane region" description="Helical" evidence="6">
    <location>
        <begin position="201"/>
        <end position="220"/>
    </location>
</feature>
<evidence type="ECO:0000313" key="8">
    <source>
        <dbReference type="Proteomes" id="UP000425916"/>
    </source>
</evidence>
<evidence type="ECO:0000256" key="2">
    <source>
        <dbReference type="ARBA" id="ARBA00007349"/>
    </source>
</evidence>
<evidence type="ECO:0000256" key="1">
    <source>
        <dbReference type="ARBA" id="ARBA00004141"/>
    </source>
</evidence>
<feature type="transmembrane region" description="Helical" evidence="6">
    <location>
        <begin position="463"/>
        <end position="485"/>
    </location>
</feature>
<dbReference type="RefSeq" id="WP_211661946.1">
    <property type="nucleotide sequence ID" value="NZ_CP046244.1"/>
</dbReference>